<gene>
    <name evidence="4" type="ORF">A6M13_08070</name>
</gene>
<dbReference type="EMBL" id="MASJ01000002">
    <property type="protein sequence ID" value="OCS87918.1"/>
    <property type="molecule type" value="Genomic_DNA"/>
</dbReference>
<dbReference type="PANTHER" id="PTHR21666">
    <property type="entry name" value="PEPTIDASE-RELATED"/>
    <property type="match status" value="1"/>
</dbReference>
<dbReference type="AlphaFoldDB" id="A0A1C0YL84"/>
<keyword evidence="1" id="KW-0732">Signal</keyword>
<dbReference type="Gene3D" id="2.70.70.10">
    <property type="entry name" value="Glucose Permease (Domain IIA)"/>
    <property type="match status" value="1"/>
</dbReference>
<feature type="domain" description="G5" evidence="3">
    <location>
        <begin position="214"/>
        <end position="294"/>
    </location>
</feature>
<keyword evidence="2" id="KW-1133">Transmembrane helix</keyword>
<sequence>MKGTRQLGKQTWLMIISYVAMLGVVVSVALVTYSVAFAKEEPVEKQEVHRVFIEDQYITTVENEQLVEHIQILNEQQVASAYPNYTIEPINGIKVVTEEVAYELVNEDNAAQQLADALEVDVQAYAIRVDGETITHVKDEATAHEVKQRLYLQYVTWEQLQQARSGEVPTELANHQRYTTDVYFNETFEVVKTTVKPSNVKGEDNAVQALLPHISVQAIFRDYTHVEVPYTHVVQEDASMFKGDTRVAQHGANGVEGVTYTVREINGKRVGKSVIAKQTVRESQPHITLKGTRQNIGFGTGDFVWPAVGGYISSKMGERWGRQHQGIDIARPTNRDILASDGGVVTIATAHSTYGNYIKIDHQNGYETIYAHLSAFKVRVGEKVGRGQRIGTMGSTGRSTGTHLHFEVYKNGRVQNPLNYIQQ</sequence>
<dbReference type="GO" id="GO:0004222">
    <property type="term" value="F:metalloendopeptidase activity"/>
    <property type="evidence" value="ECO:0007669"/>
    <property type="project" value="TreeGrafter"/>
</dbReference>
<dbReference type="CDD" id="cd12797">
    <property type="entry name" value="M23_peptidase"/>
    <property type="match status" value="1"/>
</dbReference>
<dbReference type="Proteomes" id="UP000093199">
    <property type="component" value="Unassembled WGS sequence"/>
</dbReference>
<evidence type="ECO:0000256" key="2">
    <source>
        <dbReference type="SAM" id="Phobius"/>
    </source>
</evidence>
<dbReference type="STRING" id="33978.A6M13_08070"/>
<evidence type="ECO:0000259" key="3">
    <source>
        <dbReference type="PROSITE" id="PS51109"/>
    </source>
</evidence>
<accession>A0A1C0YL84</accession>
<protein>
    <recommendedName>
        <fullName evidence="3">G5 domain-containing protein</fullName>
    </recommendedName>
</protein>
<dbReference type="PROSITE" id="PS51109">
    <property type="entry name" value="G5"/>
    <property type="match status" value="1"/>
</dbReference>
<name>A0A1C0YL84_9BACL</name>
<dbReference type="Gene3D" id="2.20.230.10">
    <property type="entry name" value="Resuscitation-promoting factor rpfb"/>
    <property type="match status" value="1"/>
</dbReference>
<organism evidence="4 5">
    <name type="scientific">Caryophanon tenue</name>
    <dbReference type="NCBI Taxonomy" id="33978"/>
    <lineage>
        <taxon>Bacteria</taxon>
        <taxon>Bacillati</taxon>
        <taxon>Bacillota</taxon>
        <taxon>Bacilli</taxon>
        <taxon>Bacillales</taxon>
        <taxon>Caryophanaceae</taxon>
        <taxon>Caryophanon</taxon>
    </lineage>
</organism>
<dbReference type="RefSeq" id="WP_066542718.1">
    <property type="nucleotide sequence ID" value="NZ_MASJ01000002.1"/>
</dbReference>
<comment type="caution">
    <text evidence="4">The sequence shown here is derived from an EMBL/GenBank/DDBJ whole genome shotgun (WGS) entry which is preliminary data.</text>
</comment>
<dbReference type="InterPro" id="IPR016047">
    <property type="entry name" value="M23ase_b-sheet_dom"/>
</dbReference>
<evidence type="ECO:0000313" key="5">
    <source>
        <dbReference type="Proteomes" id="UP000093199"/>
    </source>
</evidence>
<feature type="transmembrane region" description="Helical" evidence="2">
    <location>
        <begin position="12"/>
        <end position="36"/>
    </location>
</feature>
<dbReference type="InterPro" id="IPR011055">
    <property type="entry name" value="Dup_hybrid_motif"/>
</dbReference>
<dbReference type="Pfam" id="PF07501">
    <property type="entry name" value="G5"/>
    <property type="match status" value="1"/>
</dbReference>
<dbReference type="InterPro" id="IPR011098">
    <property type="entry name" value="G5_dom"/>
</dbReference>
<evidence type="ECO:0000313" key="4">
    <source>
        <dbReference type="EMBL" id="OCS87918.1"/>
    </source>
</evidence>
<dbReference type="SMART" id="SM01208">
    <property type="entry name" value="G5"/>
    <property type="match status" value="1"/>
</dbReference>
<keyword evidence="5" id="KW-1185">Reference proteome</keyword>
<reference evidence="4 5" key="1">
    <citation type="submission" date="2016-07" db="EMBL/GenBank/DDBJ databases">
        <title>Caryophanon tenue genome sequencing.</title>
        <authorList>
            <person name="Verma A."/>
            <person name="Pal Y."/>
            <person name="Krishnamurthi S."/>
        </authorList>
    </citation>
    <scope>NUCLEOTIDE SEQUENCE [LARGE SCALE GENOMIC DNA]</scope>
    <source>
        <strain evidence="4 5">DSM 14152</strain>
    </source>
</reference>
<dbReference type="SUPFAM" id="SSF51261">
    <property type="entry name" value="Duplicated hybrid motif"/>
    <property type="match status" value="1"/>
</dbReference>
<dbReference type="PANTHER" id="PTHR21666:SF270">
    <property type="entry name" value="MUREIN HYDROLASE ACTIVATOR ENVC"/>
    <property type="match status" value="1"/>
</dbReference>
<keyword evidence="2" id="KW-0812">Transmembrane</keyword>
<keyword evidence="2" id="KW-0472">Membrane</keyword>
<proteinExistence type="predicted"/>
<evidence type="ECO:0000256" key="1">
    <source>
        <dbReference type="ARBA" id="ARBA00022729"/>
    </source>
</evidence>
<dbReference type="InterPro" id="IPR050570">
    <property type="entry name" value="Cell_wall_metabolism_enzyme"/>
</dbReference>
<dbReference type="Pfam" id="PF01551">
    <property type="entry name" value="Peptidase_M23"/>
    <property type="match status" value="1"/>
</dbReference>